<gene>
    <name evidence="5" type="primary">mobA5</name>
    <name evidence="5" type="ORF">KARMA_0765</name>
</gene>
<proteinExistence type="predicted"/>
<name>A0A1M4N0K3_9RHOB</name>
<evidence type="ECO:0000313" key="5">
    <source>
        <dbReference type="EMBL" id="SCM66586.1"/>
    </source>
</evidence>
<sequence length="885" mass="97476">MIVEIIKKPGERGSGGTAEAFLPGVRYIWEKATQVEVRNLAALDWQSAATQMRLVSELNSRVQKPFYHMAVSWHEQEQPTDAQQIEAADYLIEALGLDDHQAVIAIHRDTAQAHFHIIVNTVHPQTGKVWSKSNDRLRVEKACREIELLQGWSHDRGRCDFDVAPDGAVTLKPASKANQKKQADRTKGKRAKTSGDRKFEKSTGFETFEHSLTDTLRNRFAEAVSGATDWQSLHLRLQALGLRYGTHGSGARVWLLGSTEFVKASAFGARFSISKMQKRFGPYEPPCDAPKEKPSRLPPPIASMTGAVSETDRKSTSASSFKLTLLRRIYCNIHLDPGVARQIKYVALDEVPPRITLQDTTTLLDHGPKVTSSHNTKEARAIMIAMAQAKGWSSVTFKGPADFVRAAALEAAEAGLPVTGVPEDIQAQCDEILKQRQALEPPIETLSRTAHRAALEAVAGHDEARAEKAQARSKRSEARTKALKELEDVLEATRDRFDPVSRAVVQVARQEKRRLTSAGISPRGHSPAMPSKDADKAGSAKMRRIRRRLQRHEAAELARMKAVPVDVVATLGGWTLAPRPAADNRDPQGKQTRTYTRGSETIEASHMGTFWVWKNSKTGAGGSVIDLWRADHPGSTLNEARDAFRAILDRLNAEQTPADETPPEYASRHDHTEARRRWEEVPYAQDQRSYAEDRDISRATLLRFTDAVRVGIDGALYFAHRHPETGDIQGFEQSAEKVRNSDRVRFAEGGVKTLCVLGDPSTACRMVVFESGLNALALAELEARTDTLYVSTGGGLGTGTLHALATLAETREVLSGFDNDHAGDALHERLLDLLPDTRRHAPPSQVPGATRPCRAWLDVLKATADATHDAFLEDADVAWDAPGPA</sequence>
<feature type="domain" description="MobA/VirD2-like nuclease" evidence="2">
    <location>
        <begin position="30"/>
        <end position="152"/>
    </location>
</feature>
<evidence type="ECO:0000256" key="1">
    <source>
        <dbReference type="SAM" id="MobiDB-lite"/>
    </source>
</evidence>
<keyword evidence="6" id="KW-1185">Reference proteome</keyword>
<protein>
    <submittedName>
        <fullName evidence="5">Relaxase/mobilization nuclease MobA</fullName>
    </submittedName>
</protein>
<dbReference type="Proteomes" id="UP000184085">
    <property type="component" value="Unassembled WGS sequence"/>
</dbReference>
<evidence type="ECO:0000313" key="6">
    <source>
        <dbReference type="Proteomes" id="UP000184085"/>
    </source>
</evidence>
<dbReference type="Gene3D" id="3.40.1360.10">
    <property type="match status" value="1"/>
</dbReference>
<evidence type="ECO:0000259" key="4">
    <source>
        <dbReference type="Pfam" id="PF22863"/>
    </source>
</evidence>
<dbReference type="AlphaFoldDB" id="A0A1M4N0K3"/>
<dbReference type="InterPro" id="IPR005094">
    <property type="entry name" value="Endonuclease_MobA/VirD2"/>
</dbReference>
<feature type="region of interest" description="Disordered" evidence="1">
    <location>
        <begin position="172"/>
        <end position="200"/>
    </location>
</feature>
<dbReference type="InterPro" id="IPR040677">
    <property type="entry name" value="LPD7"/>
</dbReference>
<feature type="domain" description="Large polyvalent protein-associated" evidence="3">
    <location>
        <begin position="358"/>
        <end position="430"/>
    </location>
</feature>
<dbReference type="RefSeq" id="WP_072704334.1">
    <property type="nucleotide sequence ID" value="NZ_FMJB01000030.1"/>
</dbReference>
<dbReference type="InterPro" id="IPR054462">
    <property type="entry name" value="TraI_M"/>
</dbReference>
<feature type="domain" description="TraI-like middle" evidence="4">
    <location>
        <begin position="208"/>
        <end position="285"/>
    </location>
</feature>
<reference evidence="6" key="1">
    <citation type="submission" date="2016-09" db="EMBL/GenBank/DDBJ databases">
        <authorList>
            <person name="Wibberg D."/>
        </authorList>
    </citation>
    <scope>NUCLEOTIDE SEQUENCE [LARGE SCALE GENOMIC DNA]</scope>
</reference>
<feature type="region of interest" description="Disordered" evidence="1">
    <location>
        <begin position="514"/>
        <end position="540"/>
    </location>
</feature>
<dbReference type="Pfam" id="PF18821">
    <property type="entry name" value="LPD7"/>
    <property type="match status" value="1"/>
</dbReference>
<dbReference type="Pfam" id="PF13155">
    <property type="entry name" value="Toprim_2"/>
    <property type="match status" value="1"/>
</dbReference>
<feature type="region of interest" description="Disordered" evidence="1">
    <location>
        <begin position="282"/>
        <end position="309"/>
    </location>
</feature>
<dbReference type="EMBL" id="FMJB01000030">
    <property type="protein sequence ID" value="SCM66586.1"/>
    <property type="molecule type" value="Genomic_DNA"/>
</dbReference>
<accession>A0A1M4N0K3</accession>
<dbReference type="Pfam" id="PF03432">
    <property type="entry name" value="Relaxase"/>
    <property type="match status" value="1"/>
</dbReference>
<dbReference type="Pfam" id="PF22863">
    <property type="entry name" value="TraI_middle"/>
    <property type="match status" value="1"/>
</dbReference>
<organism evidence="5 6">
    <name type="scientific">Donghicola eburneus</name>
    <dbReference type="NCBI Taxonomy" id="393278"/>
    <lineage>
        <taxon>Bacteria</taxon>
        <taxon>Pseudomonadati</taxon>
        <taxon>Pseudomonadota</taxon>
        <taxon>Alphaproteobacteria</taxon>
        <taxon>Rhodobacterales</taxon>
        <taxon>Roseobacteraceae</taxon>
        <taxon>Donghicola</taxon>
    </lineage>
</organism>
<evidence type="ECO:0000259" key="2">
    <source>
        <dbReference type="Pfam" id="PF03432"/>
    </source>
</evidence>
<evidence type="ECO:0000259" key="3">
    <source>
        <dbReference type="Pfam" id="PF18821"/>
    </source>
</evidence>